<gene>
    <name evidence="1" type="ORF">V1525DRAFT_399493</name>
</gene>
<evidence type="ECO:0000313" key="1">
    <source>
        <dbReference type="EMBL" id="KAK9238993.1"/>
    </source>
</evidence>
<dbReference type="Proteomes" id="UP001433508">
    <property type="component" value="Unassembled WGS sequence"/>
</dbReference>
<protein>
    <submittedName>
        <fullName evidence="1">VOC family protein</fullName>
    </submittedName>
</protein>
<sequence length="164" mass="18471">MRGMSNPVVPELSVSDWRKSIRFYCDILGFSIDYTRPEEGFAYLRLGQAELMIDQIGIGRDFDNGHLPGAYPFGRGVNLQIEVENVVAIAASLQAYEVPLMLPIEDKWYRVNEHETGNRQFVVADPDGYLLRFFEKLGVRPSESADMESPDGDGHLRSAESAQQ</sequence>
<accession>A0ACC3T4X5</accession>
<keyword evidence="2" id="KW-1185">Reference proteome</keyword>
<evidence type="ECO:0000313" key="2">
    <source>
        <dbReference type="Proteomes" id="UP001433508"/>
    </source>
</evidence>
<reference evidence="2" key="1">
    <citation type="journal article" date="2024" name="Front. Bioeng. Biotechnol.">
        <title>Genome-scale model development and genomic sequencing of the oleaginous clade Lipomyces.</title>
        <authorList>
            <person name="Czajka J.J."/>
            <person name="Han Y."/>
            <person name="Kim J."/>
            <person name="Mondo S.J."/>
            <person name="Hofstad B.A."/>
            <person name="Robles A."/>
            <person name="Haridas S."/>
            <person name="Riley R."/>
            <person name="LaButti K."/>
            <person name="Pangilinan J."/>
            <person name="Andreopoulos W."/>
            <person name="Lipzen A."/>
            <person name="Yan J."/>
            <person name="Wang M."/>
            <person name="Ng V."/>
            <person name="Grigoriev I.V."/>
            <person name="Spatafora J.W."/>
            <person name="Magnuson J.K."/>
            <person name="Baker S.E."/>
            <person name="Pomraning K.R."/>
        </authorList>
    </citation>
    <scope>NUCLEOTIDE SEQUENCE [LARGE SCALE GENOMIC DNA]</scope>
    <source>
        <strain evidence="2">CBS 7786</strain>
    </source>
</reference>
<comment type="caution">
    <text evidence="1">The sequence shown here is derived from an EMBL/GenBank/DDBJ whole genome shotgun (WGS) entry which is preliminary data.</text>
</comment>
<dbReference type="EMBL" id="MU971350">
    <property type="protein sequence ID" value="KAK9238993.1"/>
    <property type="molecule type" value="Genomic_DNA"/>
</dbReference>
<organism evidence="1 2">
    <name type="scientific">Lipomyces kononenkoae</name>
    <name type="common">Yeast</name>
    <dbReference type="NCBI Taxonomy" id="34357"/>
    <lineage>
        <taxon>Eukaryota</taxon>
        <taxon>Fungi</taxon>
        <taxon>Dikarya</taxon>
        <taxon>Ascomycota</taxon>
        <taxon>Saccharomycotina</taxon>
        <taxon>Lipomycetes</taxon>
        <taxon>Lipomycetales</taxon>
        <taxon>Lipomycetaceae</taxon>
        <taxon>Lipomyces</taxon>
    </lineage>
</organism>
<proteinExistence type="predicted"/>
<name>A0ACC3T4X5_LIPKO</name>